<keyword evidence="9" id="KW-0066">ATP synthesis</keyword>
<evidence type="ECO:0000256" key="8">
    <source>
        <dbReference type="ARBA" id="ARBA00023136"/>
    </source>
</evidence>
<name>A0AAV2T8R9_CALDB</name>
<evidence type="ECO:0000313" key="11">
    <source>
        <dbReference type="Proteomes" id="UP001497525"/>
    </source>
</evidence>
<comment type="similarity">
    <text evidence="2">Belongs to the ATPase g subunit family.</text>
</comment>
<gene>
    <name evidence="10" type="ORF">CDAUBV1_LOCUS6424</name>
</gene>
<organism evidence="10 11">
    <name type="scientific">Calicophoron daubneyi</name>
    <name type="common">Rumen fluke</name>
    <name type="synonym">Paramphistomum daubneyi</name>
    <dbReference type="NCBI Taxonomy" id="300641"/>
    <lineage>
        <taxon>Eukaryota</taxon>
        <taxon>Metazoa</taxon>
        <taxon>Spiralia</taxon>
        <taxon>Lophotrochozoa</taxon>
        <taxon>Platyhelminthes</taxon>
        <taxon>Trematoda</taxon>
        <taxon>Digenea</taxon>
        <taxon>Plagiorchiida</taxon>
        <taxon>Pronocephalata</taxon>
        <taxon>Paramphistomoidea</taxon>
        <taxon>Paramphistomidae</taxon>
        <taxon>Calicophoron</taxon>
    </lineage>
</organism>
<dbReference type="GO" id="GO:0031966">
    <property type="term" value="C:mitochondrial membrane"/>
    <property type="evidence" value="ECO:0007669"/>
    <property type="project" value="UniProtKB-SubCell"/>
</dbReference>
<evidence type="ECO:0000256" key="2">
    <source>
        <dbReference type="ARBA" id="ARBA00005699"/>
    </source>
</evidence>
<keyword evidence="8" id="KW-0472">Membrane</keyword>
<accession>A0AAV2T8R9</accession>
<evidence type="ECO:0000256" key="4">
    <source>
        <dbReference type="ARBA" id="ARBA00022547"/>
    </source>
</evidence>
<evidence type="ECO:0000256" key="3">
    <source>
        <dbReference type="ARBA" id="ARBA00022448"/>
    </source>
</evidence>
<dbReference type="Pfam" id="PF04718">
    <property type="entry name" value="ATP-synt_G"/>
    <property type="match status" value="1"/>
</dbReference>
<dbReference type="EMBL" id="CAXLJL010000156">
    <property type="protein sequence ID" value="CAL5133150.1"/>
    <property type="molecule type" value="Genomic_DNA"/>
</dbReference>
<comment type="caution">
    <text evidence="10">The sequence shown here is derived from an EMBL/GenBank/DDBJ whole genome shotgun (WGS) entry which is preliminary data.</text>
</comment>
<protein>
    <recommendedName>
        <fullName evidence="12">ATP synthase subunit</fullName>
    </recommendedName>
</protein>
<evidence type="ECO:0008006" key="12">
    <source>
        <dbReference type="Google" id="ProtNLM"/>
    </source>
</evidence>
<dbReference type="GO" id="GO:0015986">
    <property type="term" value="P:proton motive force-driven ATP synthesis"/>
    <property type="evidence" value="ECO:0007669"/>
    <property type="project" value="InterPro"/>
</dbReference>
<proteinExistence type="inferred from homology"/>
<keyword evidence="4" id="KW-0138">CF(0)</keyword>
<dbReference type="GO" id="GO:0015078">
    <property type="term" value="F:proton transmembrane transporter activity"/>
    <property type="evidence" value="ECO:0007669"/>
    <property type="project" value="InterPro"/>
</dbReference>
<dbReference type="AlphaFoldDB" id="A0AAV2T8R9"/>
<dbReference type="PANTHER" id="PTHR12386">
    <property type="entry name" value="ATP SYNTHASE SUBUNIT"/>
    <property type="match status" value="1"/>
</dbReference>
<evidence type="ECO:0000256" key="6">
    <source>
        <dbReference type="ARBA" id="ARBA00023065"/>
    </source>
</evidence>
<evidence type="ECO:0000256" key="9">
    <source>
        <dbReference type="ARBA" id="ARBA00023310"/>
    </source>
</evidence>
<evidence type="ECO:0000256" key="1">
    <source>
        <dbReference type="ARBA" id="ARBA00004325"/>
    </source>
</evidence>
<keyword evidence="6" id="KW-0406">Ion transport</keyword>
<keyword evidence="3" id="KW-0813">Transport</keyword>
<dbReference type="InterPro" id="IPR006808">
    <property type="entry name" value="ATP_synth_F0_gsu_mt"/>
</dbReference>
<comment type="subcellular location">
    <subcellularLocation>
        <location evidence="1">Mitochondrion membrane</location>
    </subcellularLocation>
</comment>
<sequence>MASRLLEWTVKFVSKSASQAVIRGRPAFAKFATYAKVEMRPPKLADVAVARAEVLRLIDAAKSGKWRSTTVREAFLNTVVTLEVVAWFFIGEVIGRRSLIGYSRVPGCYRKSPA</sequence>
<keyword evidence="7" id="KW-0496">Mitochondrion</keyword>
<reference evidence="10" key="1">
    <citation type="submission" date="2024-06" db="EMBL/GenBank/DDBJ databases">
        <authorList>
            <person name="Liu X."/>
            <person name="Lenzi L."/>
            <person name="Haldenby T S."/>
            <person name="Uol C."/>
        </authorList>
    </citation>
    <scope>NUCLEOTIDE SEQUENCE</scope>
</reference>
<keyword evidence="5" id="KW-0375">Hydrogen ion transport</keyword>
<dbReference type="Proteomes" id="UP001497525">
    <property type="component" value="Unassembled WGS sequence"/>
</dbReference>
<evidence type="ECO:0000256" key="5">
    <source>
        <dbReference type="ARBA" id="ARBA00022781"/>
    </source>
</evidence>
<dbReference type="GO" id="GO:0045259">
    <property type="term" value="C:proton-transporting ATP synthase complex"/>
    <property type="evidence" value="ECO:0007669"/>
    <property type="project" value="UniProtKB-KW"/>
</dbReference>
<evidence type="ECO:0000313" key="10">
    <source>
        <dbReference type="EMBL" id="CAL5133150.1"/>
    </source>
</evidence>
<evidence type="ECO:0000256" key="7">
    <source>
        <dbReference type="ARBA" id="ARBA00023128"/>
    </source>
</evidence>